<gene>
    <name evidence="8" type="primary">N_223</name>
    <name evidence="8" type="ORF">CK203_087302</name>
</gene>
<dbReference type="Gene3D" id="3.40.50.10140">
    <property type="entry name" value="Toll/interleukin-1 receptor homology (TIR) domain"/>
    <property type="match status" value="1"/>
</dbReference>
<name>A0A438BMF0_VITVI</name>
<dbReference type="Pfam" id="PF01582">
    <property type="entry name" value="TIR"/>
    <property type="match status" value="1"/>
</dbReference>
<dbReference type="SMART" id="SM00255">
    <property type="entry name" value="TIR"/>
    <property type="match status" value="1"/>
</dbReference>
<keyword evidence="5" id="KW-0539">Nucleus</keyword>
<dbReference type="EMBL" id="QGNW01002722">
    <property type="protein sequence ID" value="RVW12109.1"/>
    <property type="molecule type" value="Genomic_DNA"/>
</dbReference>
<keyword evidence="3" id="KW-0963">Cytoplasm</keyword>
<evidence type="ECO:0000256" key="2">
    <source>
        <dbReference type="ARBA" id="ARBA00004496"/>
    </source>
</evidence>
<evidence type="ECO:0000256" key="3">
    <source>
        <dbReference type="ARBA" id="ARBA00022490"/>
    </source>
</evidence>
<dbReference type="GO" id="GO:0050832">
    <property type="term" value="P:defense response to fungus"/>
    <property type="evidence" value="ECO:0007669"/>
    <property type="project" value="UniProtKB-ARBA"/>
</dbReference>
<dbReference type="PROSITE" id="PS50104">
    <property type="entry name" value="TIR"/>
    <property type="match status" value="1"/>
</dbReference>
<sequence>MVDLGNHHLFTRTTAGYVLWETLSYCLFGELGVYQAREDMKKACFYARHDVVSLDDDDEGNSTVKRRKLMQIHIHCDQILKEDSLQVGILLDTKLQLLMPISVDVLQFWTNNVPDYGSNDKLKCLSLGWSWDVFLSFRGDTRFTFTDHLYSALCEKHIRTFRDEEGLDRGEEIGSSLLKAIEESRMYIVVFSKTYAHSKWCLDELDKIMECKIQKGQTVVPVFYHVEPSDVRNQTGSFGEAFDKYQKVPEDKVMRWKAALRDAANLCGYRVQDGYV</sequence>
<dbReference type="SUPFAM" id="SSF52200">
    <property type="entry name" value="Toll/Interleukin receptor TIR domain"/>
    <property type="match status" value="1"/>
</dbReference>
<comment type="similarity">
    <text evidence="6">Belongs to the disease resistance TIR-NB-LRR family.</text>
</comment>
<dbReference type="GO" id="GO:0007165">
    <property type="term" value="P:signal transduction"/>
    <property type="evidence" value="ECO:0007669"/>
    <property type="project" value="InterPro"/>
</dbReference>
<reference evidence="8 9" key="1">
    <citation type="journal article" date="2018" name="PLoS Genet.">
        <title>Population sequencing reveals clonal diversity and ancestral inbreeding in the grapevine cultivar Chardonnay.</title>
        <authorList>
            <person name="Roach M.J."/>
            <person name="Johnson D.L."/>
            <person name="Bohlmann J."/>
            <person name="van Vuuren H.J."/>
            <person name="Jones S.J."/>
            <person name="Pretorius I.S."/>
            <person name="Schmidt S.A."/>
            <person name="Borneman A.R."/>
        </authorList>
    </citation>
    <scope>NUCLEOTIDE SEQUENCE [LARGE SCALE GENOMIC DNA]</scope>
    <source>
        <strain evidence="9">cv. Chardonnay</strain>
        <tissue evidence="8">Leaf</tissue>
    </source>
</reference>
<evidence type="ECO:0000256" key="5">
    <source>
        <dbReference type="ARBA" id="ARBA00023242"/>
    </source>
</evidence>
<evidence type="ECO:0000313" key="8">
    <source>
        <dbReference type="EMBL" id="RVW12109.1"/>
    </source>
</evidence>
<dbReference type="PANTHER" id="PTHR32009">
    <property type="entry name" value="TMV RESISTANCE PROTEIN N-LIKE"/>
    <property type="match status" value="1"/>
</dbReference>
<dbReference type="GO" id="GO:0005634">
    <property type="term" value="C:nucleus"/>
    <property type="evidence" value="ECO:0007669"/>
    <property type="project" value="UniProtKB-SubCell"/>
</dbReference>
<comment type="subcellular location">
    <subcellularLocation>
        <location evidence="2">Cytoplasm</location>
    </subcellularLocation>
    <subcellularLocation>
        <location evidence="1">Nucleus</location>
    </subcellularLocation>
</comment>
<dbReference type="InterPro" id="IPR035897">
    <property type="entry name" value="Toll_tir_struct_dom_sf"/>
</dbReference>
<keyword evidence="4" id="KW-0520">NAD</keyword>
<dbReference type="GO" id="GO:0005737">
    <property type="term" value="C:cytoplasm"/>
    <property type="evidence" value="ECO:0007669"/>
    <property type="project" value="UniProtKB-SubCell"/>
</dbReference>
<evidence type="ECO:0000256" key="6">
    <source>
        <dbReference type="ARBA" id="ARBA00061488"/>
    </source>
</evidence>
<dbReference type="PANTHER" id="PTHR32009:SF155">
    <property type="entry name" value="DISEASE RESISTANCE PROTEIN (TIR-NBS-LRR CLASS)"/>
    <property type="match status" value="1"/>
</dbReference>
<organism evidence="8 9">
    <name type="scientific">Vitis vinifera</name>
    <name type="common">Grape</name>
    <dbReference type="NCBI Taxonomy" id="29760"/>
    <lineage>
        <taxon>Eukaryota</taxon>
        <taxon>Viridiplantae</taxon>
        <taxon>Streptophyta</taxon>
        <taxon>Embryophyta</taxon>
        <taxon>Tracheophyta</taxon>
        <taxon>Spermatophyta</taxon>
        <taxon>Magnoliopsida</taxon>
        <taxon>eudicotyledons</taxon>
        <taxon>Gunneridae</taxon>
        <taxon>Pentapetalae</taxon>
        <taxon>rosids</taxon>
        <taxon>Vitales</taxon>
        <taxon>Vitaceae</taxon>
        <taxon>Viteae</taxon>
        <taxon>Vitis</taxon>
    </lineage>
</organism>
<dbReference type="FunFam" id="3.40.50.10140:FF:000007">
    <property type="entry name" value="Disease resistance protein (TIR-NBS-LRR class)"/>
    <property type="match status" value="1"/>
</dbReference>
<evidence type="ECO:0000256" key="4">
    <source>
        <dbReference type="ARBA" id="ARBA00023027"/>
    </source>
</evidence>
<comment type="caution">
    <text evidence="8">The sequence shown here is derived from an EMBL/GenBank/DDBJ whole genome shotgun (WGS) entry which is preliminary data.</text>
</comment>
<dbReference type="GO" id="GO:0043068">
    <property type="term" value="P:positive regulation of programmed cell death"/>
    <property type="evidence" value="ECO:0007669"/>
    <property type="project" value="UniProtKB-ARBA"/>
</dbReference>
<evidence type="ECO:0000313" key="9">
    <source>
        <dbReference type="Proteomes" id="UP000288805"/>
    </source>
</evidence>
<evidence type="ECO:0000259" key="7">
    <source>
        <dbReference type="PROSITE" id="PS50104"/>
    </source>
</evidence>
<dbReference type="Proteomes" id="UP000288805">
    <property type="component" value="Unassembled WGS sequence"/>
</dbReference>
<evidence type="ECO:0000256" key="1">
    <source>
        <dbReference type="ARBA" id="ARBA00004123"/>
    </source>
</evidence>
<dbReference type="AlphaFoldDB" id="A0A438BMF0"/>
<feature type="domain" description="TIR" evidence="7">
    <location>
        <begin position="129"/>
        <end position="276"/>
    </location>
</feature>
<dbReference type="InterPro" id="IPR000157">
    <property type="entry name" value="TIR_dom"/>
</dbReference>
<accession>A0A438BMF0</accession>
<protein>
    <submittedName>
        <fullName evidence="8">TMV resistance protein N</fullName>
    </submittedName>
</protein>
<proteinExistence type="inferred from homology"/>